<proteinExistence type="predicted"/>
<feature type="region of interest" description="Disordered" evidence="1">
    <location>
        <begin position="72"/>
        <end position="103"/>
    </location>
</feature>
<feature type="region of interest" description="Disordered" evidence="1">
    <location>
        <begin position="13"/>
        <end position="32"/>
    </location>
</feature>
<evidence type="ECO:0000256" key="1">
    <source>
        <dbReference type="SAM" id="MobiDB-lite"/>
    </source>
</evidence>
<dbReference type="OrthoDB" id="3921745at2759"/>
<gene>
    <name evidence="2" type="ORF">GJ744_007059</name>
</gene>
<dbReference type="Proteomes" id="UP000606974">
    <property type="component" value="Unassembled WGS sequence"/>
</dbReference>
<dbReference type="EMBL" id="JAACFV010000033">
    <property type="protein sequence ID" value="KAF7510160.1"/>
    <property type="molecule type" value="Genomic_DNA"/>
</dbReference>
<name>A0A8H7E6E9_9EURO</name>
<accession>A0A8H7E6E9</accession>
<dbReference type="AlphaFoldDB" id="A0A8H7E6E9"/>
<protein>
    <submittedName>
        <fullName evidence="2">Uncharacterized protein</fullName>
    </submittedName>
</protein>
<sequence length="196" mass="23061">MPGRMSINWLLNEDAEPGFDRDQRLPYSQGQEDCWAENQEARSADPQLRTDTPSSNTLLYRFNQQHYQSAQPNLAVRQHHASSVSSRAGSISKSTQPRAPRPKYSVEEDHFIWYQRIDLEKDWKEVSQAFNEYFHDRHRDGESGLQCRFYRILDSAGIPNIRSLKNSNDKERIARFGLVEQTRYRYSWMLPQHRAA</sequence>
<reference evidence="2" key="1">
    <citation type="submission" date="2020-02" db="EMBL/GenBank/DDBJ databases">
        <authorList>
            <person name="Palmer J.M."/>
        </authorList>
    </citation>
    <scope>NUCLEOTIDE SEQUENCE</scope>
    <source>
        <strain evidence="2">EPUS1.4</strain>
        <tissue evidence="2">Thallus</tissue>
    </source>
</reference>
<organism evidence="2 3">
    <name type="scientific">Endocarpon pusillum</name>
    <dbReference type="NCBI Taxonomy" id="364733"/>
    <lineage>
        <taxon>Eukaryota</taxon>
        <taxon>Fungi</taxon>
        <taxon>Dikarya</taxon>
        <taxon>Ascomycota</taxon>
        <taxon>Pezizomycotina</taxon>
        <taxon>Eurotiomycetes</taxon>
        <taxon>Chaetothyriomycetidae</taxon>
        <taxon>Verrucariales</taxon>
        <taxon>Verrucariaceae</taxon>
        <taxon>Endocarpon</taxon>
    </lineage>
</organism>
<keyword evidence="3" id="KW-1185">Reference proteome</keyword>
<evidence type="ECO:0000313" key="2">
    <source>
        <dbReference type="EMBL" id="KAF7510160.1"/>
    </source>
</evidence>
<feature type="compositionally biased region" description="Low complexity" evidence="1">
    <location>
        <begin position="82"/>
        <end position="94"/>
    </location>
</feature>
<evidence type="ECO:0000313" key="3">
    <source>
        <dbReference type="Proteomes" id="UP000606974"/>
    </source>
</evidence>
<comment type="caution">
    <text evidence="2">The sequence shown here is derived from an EMBL/GenBank/DDBJ whole genome shotgun (WGS) entry which is preliminary data.</text>
</comment>